<proteinExistence type="inferred from homology"/>
<evidence type="ECO:0000256" key="9">
    <source>
        <dbReference type="ARBA" id="ARBA00047974"/>
    </source>
</evidence>
<evidence type="ECO:0000256" key="7">
    <source>
        <dbReference type="ARBA" id="ARBA00022798"/>
    </source>
</evidence>
<dbReference type="Pfam" id="PF02734">
    <property type="entry name" value="Dak2"/>
    <property type="match status" value="1"/>
</dbReference>
<evidence type="ECO:0000256" key="8">
    <source>
        <dbReference type="ARBA" id="ARBA00022840"/>
    </source>
</evidence>
<dbReference type="Pfam" id="PF02733">
    <property type="entry name" value="Dak1"/>
    <property type="match status" value="1"/>
</dbReference>
<dbReference type="PANTHER" id="PTHR28629">
    <property type="entry name" value="TRIOKINASE/FMN CYCLASE"/>
    <property type="match status" value="1"/>
</dbReference>
<dbReference type="Gene3D" id="3.40.50.10440">
    <property type="entry name" value="Dihydroxyacetone kinase, domain 1"/>
    <property type="match status" value="1"/>
</dbReference>
<comment type="catalytic activity">
    <reaction evidence="10">
        <text>dihydroxyacetone + ATP = dihydroxyacetone phosphate + ADP + H(+)</text>
        <dbReference type="Rhea" id="RHEA:15773"/>
        <dbReference type="ChEBI" id="CHEBI:15378"/>
        <dbReference type="ChEBI" id="CHEBI:16016"/>
        <dbReference type="ChEBI" id="CHEBI:30616"/>
        <dbReference type="ChEBI" id="CHEBI:57642"/>
        <dbReference type="ChEBI" id="CHEBI:456216"/>
        <dbReference type="EC" id="2.7.1.29"/>
    </reaction>
</comment>
<dbReference type="Proteomes" id="UP000717328">
    <property type="component" value="Unassembled WGS sequence"/>
</dbReference>
<evidence type="ECO:0000256" key="10">
    <source>
        <dbReference type="ARBA" id="ARBA00048898"/>
    </source>
</evidence>
<dbReference type="InterPro" id="IPR004006">
    <property type="entry name" value="DhaK_dom"/>
</dbReference>
<dbReference type="PROSITE" id="PS51480">
    <property type="entry name" value="DHAL"/>
    <property type="match status" value="1"/>
</dbReference>
<dbReference type="AlphaFoldDB" id="A0A9P7GKV6"/>
<dbReference type="PROSITE" id="PS51481">
    <property type="entry name" value="DHAK"/>
    <property type="match status" value="1"/>
</dbReference>
<evidence type="ECO:0000256" key="5">
    <source>
        <dbReference type="ARBA" id="ARBA00022741"/>
    </source>
</evidence>
<dbReference type="SUPFAM" id="SSF101473">
    <property type="entry name" value="DhaL-like"/>
    <property type="match status" value="1"/>
</dbReference>
<dbReference type="InterPro" id="IPR004007">
    <property type="entry name" value="DhaL_dom"/>
</dbReference>
<sequence>MDRHFFDNPPTLVPSSQRGLVRCHPGLKHLPSLKAVINGLHNPNTVSLICGGGAGHEPGTTGFVGNGLLAASVTGDTFASPSARQVYGAVRATPSDKGTILIITNYTGDKLHFGLACQQARADGYKNIDILPVGDDVSVGRTQGALVGRRAMAGTVLVCKILGAAAASVPSPSSSLPHLSTFDALMNLGRATTSALVSIGCTLGHCHVPGRSVSDYGIIPDDTVEIGLGLHNEPGVFVVSPQPPAPALIQRMLTLLLAPQTSTTNPALADLAADPERGFVPFETEDEVVLMVNNMGGMSTLELYAIADEVLAQLEKRNINPLRVYTGSFMGSLNAPGFSLHLLNLSHLVRRFGQPGDGVKHHESWSTTATEPHNKPTVETLLALLDAPHAAAAWPASPHAAPVSPSKANYTFPFVSQHDYTSLGALSREARVAVVPPSPADAPEKTNTDGAKLFVDPTKMRTILASGAHAVLAMEPDLTRWDTIVGDGDCGETCAAGAKAVLDALDAGLGSDGEVVGVLRRLTGLIDDTCGGTLGAIFSIFLAALTTEVGAAANLSAEVNIGFWGAASLAAIETLKLSTAARVGHRTVMDALIPFVEGLASAKPTARWSEGFGEAVERCREGGESTQRLVARLGRATYVGDGNKSGSGMPPDPGAMSVVGLVQGMAEGLKVAGLD</sequence>
<dbReference type="GO" id="GO:0019563">
    <property type="term" value="P:glycerol catabolic process"/>
    <property type="evidence" value="ECO:0007669"/>
    <property type="project" value="TreeGrafter"/>
</dbReference>
<evidence type="ECO:0000256" key="3">
    <source>
        <dbReference type="ARBA" id="ARBA00008757"/>
    </source>
</evidence>
<dbReference type="Gene3D" id="3.30.1180.20">
    <property type="entry name" value="Dihydroxyacetone kinase, domain 2"/>
    <property type="match status" value="1"/>
</dbReference>
<dbReference type="GO" id="GO:0004371">
    <property type="term" value="F:glycerone kinase activity"/>
    <property type="evidence" value="ECO:0007669"/>
    <property type="project" value="UniProtKB-EC"/>
</dbReference>
<evidence type="ECO:0000259" key="11">
    <source>
        <dbReference type="PROSITE" id="PS51480"/>
    </source>
</evidence>
<evidence type="ECO:0000256" key="1">
    <source>
        <dbReference type="ARBA" id="ARBA00003264"/>
    </source>
</evidence>
<feature type="domain" description="DhaL" evidence="11">
    <location>
        <begin position="458"/>
        <end position="667"/>
    </location>
</feature>
<dbReference type="SUPFAM" id="SSF82549">
    <property type="entry name" value="DAK1/DegV-like"/>
    <property type="match status" value="1"/>
</dbReference>
<dbReference type="PANTHER" id="PTHR28629:SF4">
    <property type="entry name" value="TRIOKINASE_FMN CYCLASE"/>
    <property type="match status" value="1"/>
</dbReference>
<evidence type="ECO:0008006" key="15">
    <source>
        <dbReference type="Google" id="ProtNLM"/>
    </source>
</evidence>
<evidence type="ECO:0000256" key="6">
    <source>
        <dbReference type="ARBA" id="ARBA00022777"/>
    </source>
</evidence>
<keyword evidence="5" id="KW-0547">Nucleotide-binding</keyword>
<gene>
    <name evidence="13" type="ORF">H0H81_004851</name>
</gene>
<dbReference type="GO" id="GO:0005829">
    <property type="term" value="C:cytosol"/>
    <property type="evidence" value="ECO:0007669"/>
    <property type="project" value="TreeGrafter"/>
</dbReference>
<protein>
    <recommendedName>
        <fullName evidence="15">Dihydroxyacetone kinase</fullName>
    </recommendedName>
</protein>
<dbReference type="GO" id="GO:0050354">
    <property type="term" value="F:triokinase activity"/>
    <property type="evidence" value="ECO:0007669"/>
    <property type="project" value="UniProtKB-EC"/>
</dbReference>
<dbReference type="FunFam" id="3.40.50.10440:FF:000001">
    <property type="entry name" value="Dihydroxyacetone kinase, DhaK subunit"/>
    <property type="match status" value="1"/>
</dbReference>
<dbReference type="GO" id="GO:0005524">
    <property type="term" value="F:ATP binding"/>
    <property type="evidence" value="ECO:0007669"/>
    <property type="project" value="UniProtKB-KW"/>
</dbReference>
<feature type="domain" description="DhaK" evidence="12">
    <location>
        <begin position="8"/>
        <end position="394"/>
    </location>
</feature>
<evidence type="ECO:0000259" key="12">
    <source>
        <dbReference type="PROSITE" id="PS51481"/>
    </source>
</evidence>
<evidence type="ECO:0000256" key="2">
    <source>
        <dbReference type="ARBA" id="ARBA00004778"/>
    </source>
</evidence>
<evidence type="ECO:0000313" key="13">
    <source>
        <dbReference type="EMBL" id="KAG5652494.1"/>
    </source>
</evidence>
<comment type="pathway">
    <text evidence="2">Polyol metabolism; glycerol fermentation; glycerone phosphate from glycerol (oxidative route): step 2/2.</text>
</comment>
<keyword evidence="8" id="KW-0067">ATP-binding</keyword>
<dbReference type="InterPro" id="IPR050861">
    <property type="entry name" value="Dihydroxyacetone_Kinase"/>
</dbReference>
<dbReference type="EMBL" id="JABCKI010000123">
    <property type="protein sequence ID" value="KAG5652494.1"/>
    <property type="molecule type" value="Genomic_DNA"/>
</dbReference>
<evidence type="ECO:0000313" key="14">
    <source>
        <dbReference type="Proteomes" id="UP000717328"/>
    </source>
</evidence>
<dbReference type="SMART" id="SM01120">
    <property type="entry name" value="Dak2"/>
    <property type="match status" value="1"/>
</dbReference>
<comment type="function">
    <text evidence="1">Catalyzes both the phosphorylation of dihydroxyacetone and of glyceraldehyde.</text>
</comment>
<reference evidence="13" key="2">
    <citation type="submission" date="2021-10" db="EMBL/GenBank/DDBJ databases">
        <title>Phylogenomics reveals ancestral predisposition of the termite-cultivated fungus Termitomyces towards a domesticated lifestyle.</title>
        <authorList>
            <person name="Auxier B."/>
            <person name="Grum-Grzhimaylo A."/>
            <person name="Cardenas M.E."/>
            <person name="Lodge J.D."/>
            <person name="Laessoe T."/>
            <person name="Pedersen O."/>
            <person name="Smith M.E."/>
            <person name="Kuyper T.W."/>
            <person name="Franco-Molano E.A."/>
            <person name="Baroni T.J."/>
            <person name="Aanen D.K."/>
        </authorList>
    </citation>
    <scope>NUCLEOTIDE SEQUENCE</scope>
    <source>
        <strain evidence="13">D49</strain>
    </source>
</reference>
<keyword evidence="6" id="KW-0418">Kinase</keyword>
<accession>A0A9P7GKV6</accession>
<organism evidence="13 14">
    <name type="scientific">Sphagnurus paluster</name>
    <dbReference type="NCBI Taxonomy" id="117069"/>
    <lineage>
        <taxon>Eukaryota</taxon>
        <taxon>Fungi</taxon>
        <taxon>Dikarya</taxon>
        <taxon>Basidiomycota</taxon>
        <taxon>Agaricomycotina</taxon>
        <taxon>Agaricomycetes</taxon>
        <taxon>Agaricomycetidae</taxon>
        <taxon>Agaricales</taxon>
        <taxon>Tricholomatineae</taxon>
        <taxon>Lyophyllaceae</taxon>
        <taxon>Sphagnurus</taxon>
    </lineage>
</organism>
<keyword evidence="4" id="KW-0808">Transferase</keyword>
<evidence type="ECO:0000256" key="4">
    <source>
        <dbReference type="ARBA" id="ARBA00022679"/>
    </source>
</evidence>
<comment type="catalytic activity">
    <reaction evidence="9">
        <text>D-glyceraldehyde + ATP = D-glyceraldehyde 3-phosphate + ADP + H(+)</text>
        <dbReference type="Rhea" id="RHEA:13941"/>
        <dbReference type="ChEBI" id="CHEBI:15378"/>
        <dbReference type="ChEBI" id="CHEBI:17378"/>
        <dbReference type="ChEBI" id="CHEBI:30616"/>
        <dbReference type="ChEBI" id="CHEBI:59776"/>
        <dbReference type="ChEBI" id="CHEBI:456216"/>
        <dbReference type="EC" id="2.7.1.28"/>
    </reaction>
</comment>
<keyword evidence="7" id="KW-0319">Glycerol metabolism</keyword>
<keyword evidence="14" id="KW-1185">Reference proteome</keyword>
<name>A0A9P7GKV6_9AGAR</name>
<reference evidence="13" key="1">
    <citation type="submission" date="2021-02" db="EMBL/GenBank/DDBJ databases">
        <authorList>
            <person name="Nieuwenhuis M."/>
            <person name="Van De Peppel L.J.J."/>
        </authorList>
    </citation>
    <scope>NUCLEOTIDE SEQUENCE</scope>
    <source>
        <strain evidence="13">D49</strain>
    </source>
</reference>
<dbReference type="InterPro" id="IPR036117">
    <property type="entry name" value="DhaL_dom_sf"/>
</dbReference>
<comment type="similarity">
    <text evidence="3">Belongs to the dihydroxyacetone kinase (DAK) family.</text>
</comment>
<dbReference type="Gene3D" id="1.25.40.340">
    <property type="match status" value="1"/>
</dbReference>
<comment type="caution">
    <text evidence="13">The sequence shown here is derived from an EMBL/GenBank/DDBJ whole genome shotgun (WGS) entry which is preliminary data.</text>
</comment>
<dbReference type="OrthoDB" id="1724672at2759"/>